<organism evidence="2 3">
    <name type="scientific">Desulfonema magnum</name>
    <dbReference type="NCBI Taxonomy" id="45655"/>
    <lineage>
        <taxon>Bacteria</taxon>
        <taxon>Pseudomonadati</taxon>
        <taxon>Thermodesulfobacteriota</taxon>
        <taxon>Desulfobacteria</taxon>
        <taxon>Desulfobacterales</taxon>
        <taxon>Desulfococcaceae</taxon>
        <taxon>Desulfonema</taxon>
    </lineage>
</organism>
<dbReference type="AlphaFoldDB" id="A0A975BJJ3"/>
<feature type="transmembrane region" description="Helical" evidence="1">
    <location>
        <begin position="85"/>
        <end position="104"/>
    </location>
</feature>
<dbReference type="KEGG" id="dmm:dnm_025640"/>
<feature type="transmembrane region" description="Helical" evidence="1">
    <location>
        <begin position="57"/>
        <end position="73"/>
    </location>
</feature>
<reference evidence="2" key="1">
    <citation type="journal article" date="2021" name="Microb. Physiol.">
        <title>Proteogenomic Insights into the Physiology of Marine, Sulfate-Reducing, Filamentous Desulfonema limicola and Desulfonema magnum.</title>
        <authorList>
            <person name="Schnaars V."/>
            <person name="Wohlbrand L."/>
            <person name="Scheve S."/>
            <person name="Hinrichs C."/>
            <person name="Reinhardt R."/>
            <person name="Rabus R."/>
        </authorList>
    </citation>
    <scope>NUCLEOTIDE SEQUENCE</scope>
    <source>
        <strain evidence="2">4be13</strain>
    </source>
</reference>
<proteinExistence type="predicted"/>
<keyword evidence="1" id="KW-1133">Transmembrane helix</keyword>
<evidence type="ECO:0000256" key="1">
    <source>
        <dbReference type="SAM" id="Phobius"/>
    </source>
</evidence>
<gene>
    <name evidence="2" type="ORF">dnm_025640</name>
</gene>
<dbReference type="EMBL" id="CP061800">
    <property type="protein sequence ID" value="QTA86540.1"/>
    <property type="molecule type" value="Genomic_DNA"/>
</dbReference>
<protein>
    <recommendedName>
        <fullName evidence="4">Glycine zipper 2TM domain-containing protein</fullName>
    </recommendedName>
</protein>
<name>A0A975BJJ3_9BACT</name>
<dbReference type="RefSeq" id="WP_207682135.1">
    <property type="nucleotide sequence ID" value="NZ_CP061800.1"/>
</dbReference>
<evidence type="ECO:0000313" key="3">
    <source>
        <dbReference type="Proteomes" id="UP000663722"/>
    </source>
</evidence>
<dbReference type="Proteomes" id="UP000663722">
    <property type="component" value="Chromosome"/>
</dbReference>
<sequence length="177" mass="19576">MFESVAEGSVEQHFQTSAYYSLIYFHIATGVVVILKRITIIAVLFPLLISACTKKQMGIFAGMATGVGAAYLATKDKDRDTRIKAMFGGAVAGALIGGAVGHYMDQSDQKELMIALQRTPINKVSNWTNPKTGHKFTIKPISVVYKDKKGRRYRKATLWGHKKGNKKLDVHTGAFYF</sequence>
<keyword evidence="1" id="KW-0812">Transmembrane</keyword>
<feature type="transmembrane region" description="Helical" evidence="1">
    <location>
        <begin position="23"/>
        <end position="45"/>
    </location>
</feature>
<evidence type="ECO:0000313" key="2">
    <source>
        <dbReference type="EMBL" id="QTA86540.1"/>
    </source>
</evidence>
<accession>A0A975BJJ3</accession>
<evidence type="ECO:0008006" key="4">
    <source>
        <dbReference type="Google" id="ProtNLM"/>
    </source>
</evidence>
<keyword evidence="3" id="KW-1185">Reference proteome</keyword>
<keyword evidence="1" id="KW-0472">Membrane</keyword>